<dbReference type="GO" id="GO:0005524">
    <property type="term" value="F:ATP binding"/>
    <property type="evidence" value="ECO:0007669"/>
    <property type="project" value="UniProtKB-KW"/>
</dbReference>
<evidence type="ECO:0000256" key="5">
    <source>
        <dbReference type="ARBA" id="ARBA00022840"/>
    </source>
</evidence>
<dbReference type="SUPFAM" id="SSF53067">
    <property type="entry name" value="Actin-like ATPase domain"/>
    <property type="match status" value="2"/>
</dbReference>
<keyword evidence="5" id="KW-0067">ATP-binding</keyword>
<dbReference type="InterPro" id="IPR018483">
    <property type="entry name" value="Carb_kinase_FGGY_CS"/>
</dbReference>
<dbReference type="AlphaFoldDB" id="A0A1M7XVW7"/>
<evidence type="ECO:0000256" key="1">
    <source>
        <dbReference type="ARBA" id="ARBA00009156"/>
    </source>
</evidence>
<dbReference type="EMBL" id="FRFE01000001">
    <property type="protein sequence ID" value="SHO42806.1"/>
    <property type="molecule type" value="Genomic_DNA"/>
</dbReference>
<dbReference type="InterPro" id="IPR018485">
    <property type="entry name" value="FGGY_C"/>
</dbReference>
<dbReference type="PIRSF" id="PIRSF000538">
    <property type="entry name" value="GlpK"/>
    <property type="match status" value="1"/>
</dbReference>
<dbReference type="Gene3D" id="3.30.420.40">
    <property type="match status" value="2"/>
</dbReference>
<keyword evidence="2 7" id="KW-0808">Transferase</keyword>
<evidence type="ECO:0000256" key="4">
    <source>
        <dbReference type="ARBA" id="ARBA00022777"/>
    </source>
</evidence>
<organism evidence="10 11">
    <name type="scientific">Desulfopila aestuarii DSM 18488</name>
    <dbReference type="NCBI Taxonomy" id="1121416"/>
    <lineage>
        <taxon>Bacteria</taxon>
        <taxon>Pseudomonadati</taxon>
        <taxon>Thermodesulfobacteriota</taxon>
        <taxon>Desulfobulbia</taxon>
        <taxon>Desulfobulbales</taxon>
        <taxon>Desulfocapsaceae</taxon>
        <taxon>Desulfopila</taxon>
    </lineage>
</organism>
<keyword evidence="3" id="KW-0547">Nucleotide-binding</keyword>
<dbReference type="PANTHER" id="PTHR10196:SF69">
    <property type="entry name" value="GLYCEROL KINASE"/>
    <property type="match status" value="1"/>
</dbReference>
<reference evidence="10 11" key="1">
    <citation type="submission" date="2016-12" db="EMBL/GenBank/DDBJ databases">
        <authorList>
            <person name="Song W.-J."/>
            <person name="Kurnit D.M."/>
        </authorList>
    </citation>
    <scope>NUCLEOTIDE SEQUENCE [LARGE SCALE GENOMIC DNA]</scope>
    <source>
        <strain evidence="10 11">DSM 18488</strain>
    </source>
</reference>
<keyword evidence="11" id="KW-1185">Reference proteome</keyword>
<dbReference type="Proteomes" id="UP000184603">
    <property type="component" value="Unassembled WGS sequence"/>
</dbReference>
<keyword evidence="4 7" id="KW-0418">Kinase</keyword>
<accession>A0A1M7XVW7</accession>
<feature type="domain" description="Carbohydrate kinase FGGY C-terminal" evidence="9">
    <location>
        <begin position="264"/>
        <end position="450"/>
    </location>
</feature>
<dbReference type="NCBIfam" id="NF000756">
    <property type="entry name" value="PRK00047.1"/>
    <property type="match status" value="1"/>
</dbReference>
<sequence length="496" mass="53674">MSGLILTIDQGTSGTKTVLFDKKAQIIARGNVESLSLFPQPGFVEQDPVQLYENTLASVNLCIAEAKHSNPEVLNQIDAIGISNQRETFLLWDKKGTPLCNAIIWQCKRSIPVCERLKGTEVEDEIKKRTGLLLDPYFSGAKLAWMIEHSPRVKEAVTSGEAFFGTIDTWLLFKLTAGQSYLTDFTNAARTLLFNIHTLDWDEVLIKAFGAEGIRTPKAVPSSYSFGSSDFGGIFPKPIPITGMIGDSHAAAFGEGCFQPGQAKATLGTGSSILCNIGSSPSTSAHGMVTTICWSMENRLDYALEGIIVTCGATIKWLRDQLGLLSSSAETEAIARSLDDNGGVYLIPAFSGMGAPHWKMDARASIVGLTFGADKNHIIRAALESVAYQVKDVISSMEKDSGIILSELKVDGGMSSNRWLMQMIADLLGVKVVTIGIEEVSALGAAYMAGLEIGIFKDIEKLTSLHDTIDSFNPNPEAAEIVASYNTWRSMINKHC</sequence>
<evidence type="ECO:0000256" key="6">
    <source>
        <dbReference type="ARBA" id="ARBA00043149"/>
    </source>
</evidence>
<feature type="domain" description="Carbohydrate kinase FGGY N-terminal" evidence="8">
    <location>
        <begin position="5"/>
        <end position="254"/>
    </location>
</feature>
<evidence type="ECO:0000256" key="3">
    <source>
        <dbReference type="ARBA" id="ARBA00022741"/>
    </source>
</evidence>
<gene>
    <name evidence="10" type="ORF">SAMN02745220_00161</name>
</gene>
<dbReference type="InterPro" id="IPR018484">
    <property type="entry name" value="FGGY_N"/>
</dbReference>
<name>A0A1M7XVW7_9BACT</name>
<comment type="similarity">
    <text evidence="1 7">Belongs to the FGGY kinase family.</text>
</comment>
<dbReference type="Pfam" id="PF00370">
    <property type="entry name" value="FGGY_N"/>
    <property type="match status" value="1"/>
</dbReference>
<dbReference type="PROSITE" id="PS00445">
    <property type="entry name" value="FGGY_KINASES_2"/>
    <property type="match status" value="1"/>
</dbReference>
<dbReference type="GO" id="GO:0019563">
    <property type="term" value="P:glycerol catabolic process"/>
    <property type="evidence" value="ECO:0007669"/>
    <property type="project" value="TreeGrafter"/>
</dbReference>
<evidence type="ECO:0000259" key="9">
    <source>
        <dbReference type="Pfam" id="PF02782"/>
    </source>
</evidence>
<dbReference type="InterPro" id="IPR043129">
    <property type="entry name" value="ATPase_NBD"/>
</dbReference>
<dbReference type="InterPro" id="IPR000577">
    <property type="entry name" value="Carb_kinase_FGGY"/>
</dbReference>
<dbReference type="GO" id="GO:0004370">
    <property type="term" value="F:glycerol kinase activity"/>
    <property type="evidence" value="ECO:0007669"/>
    <property type="project" value="TreeGrafter"/>
</dbReference>
<evidence type="ECO:0000256" key="2">
    <source>
        <dbReference type="ARBA" id="ARBA00022679"/>
    </source>
</evidence>
<dbReference type="Pfam" id="PF02782">
    <property type="entry name" value="FGGY_C"/>
    <property type="match status" value="1"/>
</dbReference>
<protein>
    <recommendedName>
        <fullName evidence="6">ATP:glycerol 3-phosphotransferase</fullName>
    </recommendedName>
</protein>
<dbReference type="PANTHER" id="PTHR10196">
    <property type="entry name" value="SUGAR KINASE"/>
    <property type="match status" value="1"/>
</dbReference>
<evidence type="ECO:0000259" key="8">
    <source>
        <dbReference type="Pfam" id="PF00370"/>
    </source>
</evidence>
<evidence type="ECO:0000313" key="11">
    <source>
        <dbReference type="Proteomes" id="UP000184603"/>
    </source>
</evidence>
<proteinExistence type="inferred from homology"/>
<dbReference type="STRING" id="1121416.SAMN02745220_00161"/>
<dbReference type="OrthoDB" id="9805576at2"/>
<evidence type="ECO:0000256" key="7">
    <source>
        <dbReference type="RuleBase" id="RU003733"/>
    </source>
</evidence>
<dbReference type="GO" id="GO:0005829">
    <property type="term" value="C:cytosol"/>
    <property type="evidence" value="ECO:0007669"/>
    <property type="project" value="TreeGrafter"/>
</dbReference>
<evidence type="ECO:0000313" key="10">
    <source>
        <dbReference type="EMBL" id="SHO42806.1"/>
    </source>
</evidence>
<dbReference type="PROSITE" id="PS00933">
    <property type="entry name" value="FGGY_KINASES_1"/>
    <property type="match status" value="1"/>
</dbReference>
<dbReference type="RefSeq" id="WP_073611535.1">
    <property type="nucleotide sequence ID" value="NZ_FRFE01000001.1"/>
</dbReference>
<dbReference type="CDD" id="cd07769">
    <property type="entry name" value="ASKHA_NBD_FGGY_GK"/>
    <property type="match status" value="1"/>
</dbReference>